<protein>
    <submittedName>
        <fullName evidence="2">Branched-chain amino acid transport protein</fullName>
    </submittedName>
</protein>
<dbReference type="AlphaFoldDB" id="A0A1I2XRC2"/>
<dbReference type="InterPro" id="IPR008407">
    <property type="entry name" value="Brnchd-chn_aa_trnsp_AzlD"/>
</dbReference>
<sequence>MLNTEVLLIIVGMATATFFTRFACLALFSRSGVPGWLEKWLKHVPAAILTALIAPALLLPQGSLDISTDNHYLLAGCVAAVTAYKSRSVIATITLGLAVMFALRWFNT</sequence>
<feature type="transmembrane region" description="Helical" evidence="1">
    <location>
        <begin position="88"/>
        <end position="106"/>
    </location>
</feature>
<feature type="transmembrane region" description="Helical" evidence="1">
    <location>
        <begin position="6"/>
        <end position="28"/>
    </location>
</feature>
<accession>A0A1I2XRC2</accession>
<feature type="transmembrane region" description="Helical" evidence="1">
    <location>
        <begin position="40"/>
        <end position="59"/>
    </location>
</feature>
<evidence type="ECO:0000256" key="1">
    <source>
        <dbReference type="SAM" id="Phobius"/>
    </source>
</evidence>
<dbReference type="Proteomes" id="UP000199337">
    <property type="component" value="Unassembled WGS sequence"/>
</dbReference>
<gene>
    <name evidence="2" type="ORF">SAMN05660649_04039</name>
</gene>
<organism evidence="2 3">
    <name type="scientific">Desulfotruncus arcticus DSM 17038</name>
    <dbReference type="NCBI Taxonomy" id="1121424"/>
    <lineage>
        <taxon>Bacteria</taxon>
        <taxon>Bacillati</taxon>
        <taxon>Bacillota</taxon>
        <taxon>Clostridia</taxon>
        <taxon>Eubacteriales</taxon>
        <taxon>Desulfallaceae</taxon>
        <taxon>Desulfotruncus</taxon>
    </lineage>
</organism>
<reference evidence="3" key="1">
    <citation type="submission" date="2016-10" db="EMBL/GenBank/DDBJ databases">
        <authorList>
            <person name="Varghese N."/>
            <person name="Submissions S."/>
        </authorList>
    </citation>
    <scope>NUCLEOTIDE SEQUENCE [LARGE SCALE GENOMIC DNA]</scope>
    <source>
        <strain evidence="3">DSM 17038</strain>
    </source>
</reference>
<keyword evidence="3" id="KW-1185">Reference proteome</keyword>
<dbReference type="Pfam" id="PF05437">
    <property type="entry name" value="AzlD"/>
    <property type="match status" value="1"/>
</dbReference>
<name>A0A1I2XRC2_9FIRM</name>
<dbReference type="STRING" id="341036.SAMN05660649_04039"/>
<keyword evidence="1" id="KW-0812">Transmembrane</keyword>
<proteinExistence type="predicted"/>
<keyword evidence="1" id="KW-0472">Membrane</keyword>
<keyword evidence="1" id="KW-1133">Transmembrane helix</keyword>
<dbReference type="RefSeq" id="WP_238456565.1">
    <property type="nucleotide sequence ID" value="NZ_FOOX01000018.1"/>
</dbReference>
<dbReference type="EMBL" id="FOOX01000018">
    <property type="protein sequence ID" value="SFH14631.1"/>
    <property type="molecule type" value="Genomic_DNA"/>
</dbReference>
<evidence type="ECO:0000313" key="2">
    <source>
        <dbReference type="EMBL" id="SFH14631.1"/>
    </source>
</evidence>
<evidence type="ECO:0000313" key="3">
    <source>
        <dbReference type="Proteomes" id="UP000199337"/>
    </source>
</evidence>